<proteinExistence type="predicted"/>
<dbReference type="Proteomes" id="UP001596157">
    <property type="component" value="Unassembled WGS sequence"/>
</dbReference>
<accession>A0ABW0EWK0</accession>
<organism evidence="1 2">
    <name type="scientific">Actinokineospora guangxiensis</name>
    <dbReference type="NCBI Taxonomy" id="1490288"/>
    <lineage>
        <taxon>Bacteria</taxon>
        <taxon>Bacillati</taxon>
        <taxon>Actinomycetota</taxon>
        <taxon>Actinomycetes</taxon>
        <taxon>Pseudonocardiales</taxon>
        <taxon>Pseudonocardiaceae</taxon>
        <taxon>Actinokineospora</taxon>
    </lineage>
</organism>
<evidence type="ECO:0000313" key="1">
    <source>
        <dbReference type="EMBL" id="MFC5291277.1"/>
    </source>
</evidence>
<reference evidence="2" key="1">
    <citation type="journal article" date="2019" name="Int. J. Syst. Evol. Microbiol.">
        <title>The Global Catalogue of Microorganisms (GCM) 10K type strain sequencing project: providing services to taxonomists for standard genome sequencing and annotation.</title>
        <authorList>
            <consortium name="The Broad Institute Genomics Platform"/>
            <consortium name="The Broad Institute Genome Sequencing Center for Infectious Disease"/>
            <person name="Wu L."/>
            <person name="Ma J."/>
        </authorList>
    </citation>
    <scope>NUCLEOTIDE SEQUENCE [LARGE SCALE GENOMIC DNA]</scope>
    <source>
        <strain evidence="2">CCUG 59778</strain>
    </source>
</reference>
<dbReference type="RefSeq" id="WP_378251191.1">
    <property type="nucleotide sequence ID" value="NZ_JBHSKF010000025.1"/>
</dbReference>
<protein>
    <submittedName>
        <fullName evidence="1">Uncharacterized protein</fullName>
    </submittedName>
</protein>
<gene>
    <name evidence="1" type="ORF">ACFPM7_29865</name>
</gene>
<sequence length="50" mass="5494">MIDWVARDAAGNGLPALCWNTLDDIPARALYDRVGALQDGMIVYACRRDA</sequence>
<evidence type="ECO:0000313" key="2">
    <source>
        <dbReference type="Proteomes" id="UP001596157"/>
    </source>
</evidence>
<name>A0ABW0EWK0_9PSEU</name>
<comment type="caution">
    <text evidence="1">The sequence shown here is derived from an EMBL/GenBank/DDBJ whole genome shotgun (WGS) entry which is preliminary data.</text>
</comment>
<keyword evidence="2" id="KW-1185">Reference proteome</keyword>
<dbReference type="EMBL" id="JBHSKF010000025">
    <property type="protein sequence ID" value="MFC5291277.1"/>
    <property type="molecule type" value="Genomic_DNA"/>
</dbReference>